<dbReference type="OrthoDB" id="9809130at2"/>
<dbReference type="GO" id="GO:0045259">
    <property type="term" value="C:proton-transporting ATP synthase complex"/>
    <property type="evidence" value="ECO:0007669"/>
    <property type="project" value="UniProtKB-KW"/>
</dbReference>
<evidence type="ECO:0000256" key="10">
    <source>
        <dbReference type="ARBA" id="ARBA00023310"/>
    </source>
</evidence>
<evidence type="ECO:0000256" key="4">
    <source>
        <dbReference type="ARBA" id="ARBA00022547"/>
    </source>
</evidence>
<dbReference type="PROSITE" id="PS00449">
    <property type="entry name" value="ATPASE_A"/>
    <property type="match status" value="1"/>
</dbReference>
<protein>
    <recommendedName>
        <fullName evidence="11 12">ATP synthase subunit a</fullName>
    </recommendedName>
    <alternativeName>
        <fullName evidence="11">ATP synthase F0 sector subunit a</fullName>
    </alternativeName>
    <alternativeName>
        <fullName evidence="11">F-ATPase subunit 6</fullName>
    </alternativeName>
</protein>
<dbReference type="Pfam" id="PF00119">
    <property type="entry name" value="ATP-synt_A"/>
    <property type="match status" value="1"/>
</dbReference>
<evidence type="ECO:0000256" key="9">
    <source>
        <dbReference type="ARBA" id="ARBA00023136"/>
    </source>
</evidence>
<organism evidence="13 14">
    <name type="scientific">Propioniciclava sinopodophylli</name>
    <dbReference type="NCBI Taxonomy" id="1837344"/>
    <lineage>
        <taxon>Bacteria</taxon>
        <taxon>Bacillati</taxon>
        <taxon>Actinomycetota</taxon>
        <taxon>Actinomycetes</taxon>
        <taxon>Propionibacteriales</taxon>
        <taxon>Propionibacteriaceae</taxon>
        <taxon>Propioniciclava</taxon>
    </lineage>
</organism>
<evidence type="ECO:0000313" key="13">
    <source>
        <dbReference type="EMBL" id="TBT84619.1"/>
    </source>
</evidence>
<dbReference type="NCBIfam" id="TIGR01131">
    <property type="entry name" value="ATP_synt_6_or_A"/>
    <property type="match status" value="1"/>
</dbReference>
<keyword evidence="9 11" id="KW-0472">Membrane</keyword>
<evidence type="ECO:0000256" key="5">
    <source>
        <dbReference type="ARBA" id="ARBA00022692"/>
    </source>
</evidence>
<evidence type="ECO:0000256" key="1">
    <source>
        <dbReference type="ARBA" id="ARBA00004141"/>
    </source>
</evidence>
<feature type="transmembrane region" description="Helical" evidence="11">
    <location>
        <begin position="40"/>
        <end position="59"/>
    </location>
</feature>
<dbReference type="InterPro" id="IPR035908">
    <property type="entry name" value="F0_ATP_A_sf"/>
</dbReference>
<evidence type="ECO:0000256" key="7">
    <source>
        <dbReference type="ARBA" id="ARBA00022989"/>
    </source>
</evidence>
<dbReference type="PANTHER" id="PTHR11410">
    <property type="entry name" value="ATP SYNTHASE SUBUNIT A"/>
    <property type="match status" value="1"/>
</dbReference>
<evidence type="ECO:0000313" key="14">
    <source>
        <dbReference type="Proteomes" id="UP000292373"/>
    </source>
</evidence>
<dbReference type="SUPFAM" id="SSF81336">
    <property type="entry name" value="F1F0 ATP synthase subunit A"/>
    <property type="match status" value="1"/>
</dbReference>
<comment type="function">
    <text evidence="11 12">Key component of the proton channel; it plays a direct role in the translocation of protons across the membrane.</text>
</comment>
<dbReference type="AlphaFoldDB" id="A0A4V2JSF5"/>
<dbReference type="Proteomes" id="UP000292373">
    <property type="component" value="Unassembled WGS sequence"/>
</dbReference>
<keyword evidence="4 11" id="KW-0138">CF(0)</keyword>
<evidence type="ECO:0000256" key="12">
    <source>
        <dbReference type="RuleBase" id="RU000483"/>
    </source>
</evidence>
<dbReference type="InterPro" id="IPR045083">
    <property type="entry name" value="ATP_synth_F0_asu_bact/mt"/>
</dbReference>
<dbReference type="HAMAP" id="MF_01393">
    <property type="entry name" value="ATP_synth_a_bact"/>
    <property type="match status" value="1"/>
</dbReference>
<keyword evidence="3 11" id="KW-0813">Transport</keyword>
<keyword evidence="14" id="KW-1185">Reference proteome</keyword>
<accession>A0A4V2JSF5</accession>
<comment type="subcellular location">
    <subcellularLocation>
        <location evidence="11 12">Cell membrane</location>
        <topology evidence="11 12">Multi-pass membrane protein</topology>
    </subcellularLocation>
    <subcellularLocation>
        <location evidence="1">Membrane</location>
        <topology evidence="1">Multi-pass membrane protein</topology>
    </subcellularLocation>
</comment>
<comment type="similarity">
    <text evidence="2 11 12">Belongs to the ATPase A chain family.</text>
</comment>
<dbReference type="PANTHER" id="PTHR11410:SF0">
    <property type="entry name" value="ATP SYNTHASE SUBUNIT A"/>
    <property type="match status" value="1"/>
</dbReference>
<dbReference type="PRINTS" id="PR00123">
    <property type="entry name" value="ATPASEA"/>
</dbReference>
<feature type="transmembrane region" description="Helical" evidence="11">
    <location>
        <begin position="96"/>
        <end position="121"/>
    </location>
</feature>
<keyword evidence="8 11" id="KW-0406">Ion transport</keyword>
<dbReference type="InterPro" id="IPR000568">
    <property type="entry name" value="ATP_synth_F0_asu"/>
</dbReference>
<feature type="transmembrane region" description="Helical" evidence="11">
    <location>
        <begin position="192"/>
        <end position="214"/>
    </location>
</feature>
<sequence>MGGLDGLILPLEGGAWPPGEHSFASRPLFPGVLPDWVNNHVAQAVIGAVLVILFWLWMARGQSVVPGKKQTFGELAYDFVRNGIARDILGPEFRKYLPLLLTLFSFILVNNLFGQFALFMFPTFSKIGFAWGLALVAWLVYNGAGIKKHGLFGYLKHATLPAGVPKFLWPLIIPLEFLSNIIVRPLTLGLRLFANLFAGHLVIVVFVVGGTMLLSTADQMGTAFPVPLLNVAGVVSILFSFAIFALELLVGSIQAYIFTVLTAQYVSSAIAEDH</sequence>
<feature type="transmembrane region" description="Helical" evidence="11">
    <location>
        <begin position="226"/>
        <end position="246"/>
    </location>
</feature>
<keyword evidence="11" id="KW-1003">Cell membrane</keyword>
<keyword evidence="10 11" id="KW-0066">ATP synthesis</keyword>
<keyword evidence="5 11" id="KW-0812">Transmembrane</keyword>
<dbReference type="Gene3D" id="1.20.120.220">
    <property type="entry name" value="ATP synthase, F0 complex, subunit A"/>
    <property type="match status" value="1"/>
</dbReference>
<dbReference type="CDD" id="cd00310">
    <property type="entry name" value="ATP-synt_Fo_a_6"/>
    <property type="match status" value="1"/>
</dbReference>
<name>A0A4V2JSF5_9ACTN</name>
<evidence type="ECO:0000256" key="8">
    <source>
        <dbReference type="ARBA" id="ARBA00023065"/>
    </source>
</evidence>
<keyword evidence="7 11" id="KW-1133">Transmembrane helix</keyword>
<dbReference type="GO" id="GO:0005886">
    <property type="term" value="C:plasma membrane"/>
    <property type="evidence" value="ECO:0007669"/>
    <property type="project" value="UniProtKB-SubCell"/>
</dbReference>
<keyword evidence="6 11" id="KW-0375">Hydrogen ion transport</keyword>
<proteinExistence type="inferred from homology"/>
<evidence type="ECO:0000256" key="11">
    <source>
        <dbReference type="HAMAP-Rule" id="MF_01393"/>
    </source>
</evidence>
<feature type="transmembrane region" description="Helical" evidence="11">
    <location>
        <begin position="127"/>
        <end position="146"/>
    </location>
</feature>
<dbReference type="RefSeq" id="WP_131168043.1">
    <property type="nucleotide sequence ID" value="NZ_SDMQ01000007.1"/>
</dbReference>
<dbReference type="GO" id="GO:0046933">
    <property type="term" value="F:proton-transporting ATP synthase activity, rotational mechanism"/>
    <property type="evidence" value="ECO:0007669"/>
    <property type="project" value="UniProtKB-UniRule"/>
</dbReference>
<dbReference type="InterPro" id="IPR023011">
    <property type="entry name" value="ATP_synth_F0_asu_AS"/>
</dbReference>
<comment type="caution">
    <text evidence="13">The sequence shown here is derived from an EMBL/GenBank/DDBJ whole genome shotgun (WGS) entry which is preliminary data.</text>
</comment>
<evidence type="ECO:0000256" key="6">
    <source>
        <dbReference type="ARBA" id="ARBA00022781"/>
    </source>
</evidence>
<reference evidence="13 14" key="1">
    <citation type="submission" date="2019-01" db="EMBL/GenBank/DDBJ databases">
        <title>Lactibacter flavus gen. nov., sp. nov., a novel bacterium of the family Propionibacteriaceae isolated from raw milk and dairy products.</title>
        <authorList>
            <person name="Huptas C."/>
            <person name="Wenning M."/>
            <person name="Breitenwieser F."/>
            <person name="Doll E."/>
            <person name="Von Neubeck M."/>
            <person name="Busse H.-J."/>
            <person name="Scherer S."/>
        </authorList>
    </citation>
    <scope>NUCLEOTIDE SEQUENCE [LARGE SCALE GENOMIC DNA]</scope>
    <source>
        <strain evidence="13 14">KCTC 33808</strain>
    </source>
</reference>
<evidence type="ECO:0000256" key="2">
    <source>
        <dbReference type="ARBA" id="ARBA00006810"/>
    </source>
</evidence>
<gene>
    <name evidence="11 13" type="primary">atpB</name>
    <name evidence="13" type="ORF">ET989_08095</name>
</gene>
<dbReference type="EMBL" id="SDMQ01000007">
    <property type="protein sequence ID" value="TBT84619.1"/>
    <property type="molecule type" value="Genomic_DNA"/>
</dbReference>
<evidence type="ECO:0000256" key="3">
    <source>
        <dbReference type="ARBA" id="ARBA00022448"/>
    </source>
</evidence>